<evidence type="ECO:0000256" key="5">
    <source>
        <dbReference type="ARBA" id="ARBA00022822"/>
    </source>
</evidence>
<evidence type="ECO:0000256" key="9">
    <source>
        <dbReference type="HAMAP-Rule" id="MF_00211"/>
    </source>
</evidence>
<protein>
    <recommendedName>
        <fullName evidence="9">Anthranilate phosphoribosyltransferase</fullName>
        <ecNumber evidence="9">2.4.2.18</ecNumber>
    </recommendedName>
</protein>
<dbReference type="UniPathway" id="UPA00035">
    <property type="reaction ID" value="UER00041"/>
</dbReference>
<dbReference type="RefSeq" id="WP_166233992.1">
    <property type="nucleotide sequence ID" value="NZ_CP049865.1"/>
</dbReference>
<evidence type="ECO:0000259" key="10">
    <source>
        <dbReference type="Pfam" id="PF00591"/>
    </source>
</evidence>
<dbReference type="Pfam" id="PF02885">
    <property type="entry name" value="Glycos_trans_3N"/>
    <property type="match status" value="1"/>
</dbReference>
<evidence type="ECO:0000259" key="11">
    <source>
        <dbReference type="Pfam" id="PF02885"/>
    </source>
</evidence>
<dbReference type="EC" id="2.4.2.18" evidence="9"/>
<feature type="binding site" evidence="9">
    <location>
        <position position="227"/>
    </location>
    <ligand>
        <name>Mg(2+)</name>
        <dbReference type="ChEBI" id="CHEBI:18420"/>
        <label>2</label>
    </ligand>
</feature>
<dbReference type="PANTHER" id="PTHR43285">
    <property type="entry name" value="ANTHRANILATE PHOSPHORIBOSYLTRANSFERASE"/>
    <property type="match status" value="1"/>
</dbReference>
<feature type="domain" description="Glycosyl transferase family 3" evidence="10">
    <location>
        <begin position="76"/>
        <end position="332"/>
    </location>
</feature>
<keyword evidence="9" id="KW-0460">Magnesium</keyword>
<keyword evidence="9" id="KW-0479">Metal-binding</keyword>
<proteinExistence type="inferred from homology"/>
<accession>A0A6G7Y817</accession>
<feature type="binding site" evidence="9">
    <location>
        <position position="95"/>
    </location>
    <ligand>
        <name>Mg(2+)</name>
        <dbReference type="ChEBI" id="CHEBI:18420"/>
        <label>1</label>
    </ligand>
</feature>
<comment type="catalytic activity">
    <reaction evidence="7 9">
        <text>N-(5-phospho-beta-D-ribosyl)anthranilate + diphosphate = 5-phospho-alpha-D-ribose 1-diphosphate + anthranilate</text>
        <dbReference type="Rhea" id="RHEA:11768"/>
        <dbReference type="ChEBI" id="CHEBI:16567"/>
        <dbReference type="ChEBI" id="CHEBI:18277"/>
        <dbReference type="ChEBI" id="CHEBI:33019"/>
        <dbReference type="ChEBI" id="CHEBI:58017"/>
        <dbReference type="EC" id="2.4.2.18"/>
    </reaction>
</comment>
<evidence type="ECO:0000256" key="8">
    <source>
        <dbReference type="ARBA" id="ARBA00061188"/>
    </source>
</evidence>
<feature type="domain" description="Glycosyl transferase family 3 N-terminal" evidence="11">
    <location>
        <begin position="7"/>
        <end position="68"/>
    </location>
</feature>
<gene>
    <name evidence="9 12" type="primary">trpD</name>
    <name evidence="12" type="ORF">G7070_12410</name>
</gene>
<evidence type="ECO:0000313" key="13">
    <source>
        <dbReference type="Proteomes" id="UP000501058"/>
    </source>
</evidence>
<dbReference type="InterPro" id="IPR000312">
    <property type="entry name" value="Glycosyl_Trfase_fam3"/>
</dbReference>
<feature type="binding site" evidence="9">
    <location>
        <position position="169"/>
    </location>
    <ligand>
        <name>anthranilate</name>
        <dbReference type="ChEBI" id="CHEBI:16567"/>
        <label>2</label>
    </ligand>
</feature>
<comment type="function">
    <text evidence="9">Catalyzes the transfer of the phosphoribosyl group of 5-phosphorylribose-1-pyrophosphate (PRPP) to anthranilate to yield N-(5'-phosphoribosyl)-anthranilate (PRA).</text>
</comment>
<feature type="binding site" evidence="9">
    <location>
        <begin position="111"/>
        <end position="119"/>
    </location>
    <ligand>
        <name>5-phospho-alpha-D-ribose 1-diphosphate</name>
        <dbReference type="ChEBI" id="CHEBI:58017"/>
    </ligand>
</feature>
<dbReference type="InterPro" id="IPR036320">
    <property type="entry name" value="Glycosyl_Trfase_fam3_N_dom_sf"/>
</dbReference>
<dbReference type="EMBL" id="CP049865">
    <property type="protein sequence ID" value="QIK72920.1"/>
    <property type="molecule type" value="Genomic_DNA"/>
</dbReference>
<comment type="similarity">
    <text evidence="9">Belongs to the anthranilate phosphoribosyltransferase family.</text>
</comment>
<sequence length="348" mass="35845">MSQTWPDLLTGLVTGHDLDPADTAWAMNEILAGAASPAQIAGFMVALQAKGVTPGELTGLVSGMLDNARPISLPSTEAVDIVGTGGDRANTVNVSTMAAITAAAAGAKVVKHGNRAASSACGTADCLEALGVVLDLDPAVQAQVFDEVGIVFLFAAHYHPSLRHAAVARRELGIRTVFNFLGPLANPARPSAQAIGVADPVMARNVADVVAGRGHRGLVFHGGDGLDELTTTTDSRVWVIADGRSVETTLDPLDLGIQRAQKADLVGGDPAHNAQVARDAFAGNPGPVRDIVALNAAAALLAFEGPDPDAPLAAQLQPRLERAARALDDGAATDLLQRWVATTQRVAR</sequence>
<dbReference type="Proteomes" id="UP000501058">
    <property type="component" value="Chromosome"/>
</dbReference>
<feature type="binding site" evidence="9">
    <location>
        <position position="228"/>
    </location>
    <ligand>
        <name>Mg(2+)</name>
        <dbReference type="ChEBI" id="CHEBI:18420"/>
        <label>1</label>
    </ligand>
</feature>
<name>A0A6G7Y817_9ACTN</name>
<keyword evidence="2 9" id="KW-0028">Amino-acid biosynthesis</keyword>
<dbReference type="SUPFAM" id="SSF52418">
    <property type="entry name" value="Nucleoside phosphorylase/phosphoribosyltransferase catalytic domain"/>
    <property type="match status" value="1"/>
</dbReference>
<keyword evidence="5 9" id="KW-0822">Tryptophan biosynthesis</keyword>
<dbReference type="Gene3D" id="1.20.970.10">
    <property type="entry name" value="Transferase, Pyrimidine Nucleoside Phosphorylase, Chain C"/>
    <property type="match status" value="1"/>
</dbReference>
<feature type="binding site" evidence="9">
    <location>
        <position position="91"/>
    </location>
    <ligand>
        <name>5-phospho-alpha-D-ribose 1-diphosphate</name>
        <dbReference type="ChEBI" id="CHEBI:58017"/>
    </ligand>
</feature>
<dbReference type="FunFam" id="3.40.1030.10:FF:000002">
    <property type="entry name" value="Anthranilate phosphoribosyltransferase"/>
    <property type="match status" value="1"/>
</dbReference>
<dbReference type="KEGG" id="prv:G7070_12410"/>
<organism evidence="12 13">
    <name type="scientific">Propioniciclava coleopterorum</name>
    <dbReference type="NCBI Taxonomy" id="2714937"/>
    <lineage>
        <taxon>Bacteria</taxon>
        <taxon>Bacillati</taxon>
        <taxon>Actinomycetota</taxon>
        <taxon>Actinomycetes</taxon>
        <taxon>Propionibacteriales</taxon>
        <taxon>Propionibacteriaceae</taxon>
        <taxon>Propioniciclava</taxon>
    </lineage>
</organism>
<reference evidence="12 13" key="1">
    <citation type="submission" date="2020-03" db="EMBL/GenBank/DDBJ databases">
        <title>Propioniciclava sp. nov., isolated from Hydrophilus acuminatus.</title>
        <authorList>
            <person name="Hyun D.-W."/>
            <person name="Bae J.-W."/>
        </authorList>
    </citation>
    <scope>NUCLEOTIDE SEQUENCE [LARGE SCALE GENOMIC DNA]</scope>
    <source>
        <strain evidence="12 13">HDW11</strain>
    </source>
</reference>
<evidence type="ECO:0000313" key="12">
    <source>
        <dbReference type="EMBL" id="QIK72920.1"/>
    </source>
</evidence>
<feature type="binding site" evidence="9">
    <location>
        <position position="123"/>
    </location>
    <ligand>
        <name>5-phospho-alpha-D-ribose 1-diphosphate</name>
        <dbReference type="ChEBI" id="CHEBI:58017"/>
    </ligand>
</feature>
<comment type="subunit">
    <text evidence="9">Homodimer.</text>
</comment>
<comment type="caution">
    <text evidence="9">Lacks conserved residue(s) required for the propagation of feature annotation.</text>
</comment>
<dbReference type="NCBIfam" id="TIGR01245">
    <property type="entry name" value="trpD"/>
    <property type="match status" value="1"/>
</dbReference>
<dbReference type="GO" id="GO:0005829">
    <property type="term" value="C:cytosol"/>
    <property type="evidence" value="ECO:0007669"/>
    <property type="project" value="TreeGrafter"/>
</dbReference>
<dbReference type="InterPro" id="IPR017459">
    <property type="entry name" value="Glycosyl_Trfase_fam3_N_dom"/>
</dbReference>
<dbReference type="HAMAP" id="MF_00211">
    <property type="entry name" value="TrpD"/>
    <property type="match status" value="1"/>
</dbReference>
<feature type="binding site" evidence="9">
    <location>
        <position position="83"/>
    </location>
    <ligand>
        <name>anthranilate</name>
        <dbReference type="ChEBI" id="CHEBI:16567"/>
        <label>1</label>
    </ligand>
</feature>
<dbReference type="GO" id="GO:0004048">
    <property type="term" value="F:anthranilate phosphoribosyltransferase activity"/>
    <property type="evidence" value="ECO:0007669"/>
    <property type="project" value="UniProtKB-UniRule"/>
</dbReference>
<feature type="binding site" evidence="9">
    <location>
        <begin position="86"/>
        <end position="87"/>
    </location>
    <ligand>
        <name>5-phospho-alpha-D-ribose 1-diphosphate</name>
        <dbReference type="ChEBI" id="CHEBI:58017"/>
    </ligand>
</feature>
<feature type="binding site" evidence="9">
    <location>
        <begin position="93"/>
        <end position="96"/>
    </location>
    <ligand>
        <name>5-phospho-alpha-D-ribose 1-diphosphate</name>
        <dbReference type="ChEBI" id="CHEBI:58017"/>
    </ligand>
</feature>
<evidence type="ECO:0000256" key="1">
    <source>
        <dbReference type="ARBA" id="ARBA00004907"/>
    </source>
</evidence>
<keyword evidence="3 9" id="KW-0328">Glycosyltransferase</keyword>
<feature type="binding site" evidence="9">
    <location>
        <position position="114"/>
    </location>
    <ligand>
        <name>anthranilate</name>
        <dbReference type="ChEBI" id="CHEBI:16567"/>
        <label>1</label>
    </ligand>
</feature>
<dbReference type="Pfam" id="PF00591">
    <property type="entry name" value="Glycos_transf_3"/>
    <property type="match status" value="1"/>
</dbReference>
<dbReference type="GO" id="GO:0000162">
    <property type="term" value="P:L-tryptophan biosynthetic process"/>
    <property type="evidence" value="ECO:0007669"/>
    <property type="project" value="UniProtKB-UniRule"/>
</dbReference>
<comment type="cofactor">
    <cofactor evidence="9">
        <name>Mg(2+)</name>
        <dbReference type="ChEBI" id="CHEBI:18420"/>
    </cofactor>
    <text evidence="9">Binds 2 magnesium ions per monomer.</text>
</comment>
<dbReference type="SUPFAM" id="SSF47648">
    <property type="entry name" value="Nucleoside phosphorylase/phosphoribosyltransferase N-terminal domain"/>
    <property type="match status" value="1"/>
</dbReference>
<evidence type="ECO:0000256" key="3">
    <source>
        <dbReference type="ARBA" id="ARBA00022676"/>
    </source>
</evidence>
<feature type="binding site" evidence="9">
    <location>
        <position position="228"/>
    </location>
    <ligand>
        <name>Mg(2+)</name>
        <dbReference type="ChEBI" id="CHEBI:18420"/>
        <label>2</label>
    </ligand>
</feature>
<dbReference type="InterPro" id="IPR005940">
    <property type="entry name" value="Anthranilate_Pribosyl_Tfrase"/>
</dbReference>
<dbReference type="GO" id="GO:0000287">
    <property type="term" value="F:magnesium ion binding"/>
    <property type="evidence" value="ECO:0007669"/>
    <property type="project" value="UniProtKB-UniRule"/>
</dbReference>
<comment type="pathway">
    <text evidence="1 9">Amino-acid biosynthesis; L-tryptophan biosynthesis; L-tryptophan from chorismate: step 2/5.</text>
</comment>
<dbReference type="Gene3D" id="3.40.1030.10">
    <property type="entry name" value="Nucleoside phosphorylase/phosphoribosyltransferase catalytic domain"/>
    <property type="match status" value="1"/>
</dbReference>
<dbReference type="PANTHER" id="PTHR43285:SF2">
    <property type="entry name" value="ANTHRANILATE PHOSPHORIBOSYLTRANSFERASE"/>
    <property type="match status" value="1"/>
</dbReference>
<evidence type="ECO:0000256" key="4">
    <source>
        <dbReference type="ARBA" id="ARBA00022679"/>
    </source>
</evidence>
<comment type="similarity">
    <text evidence="8">In the C-terminal section; belongs to the anthranilate phosphoribosyltransferase family.</text>
</comment>
<evidence type="ECO:0000256" key="6">
    <source>
        <dbReference type="ARBA" id="ARBA00023141"/>
    </source>
</evidence>
<dbReference type="AlphaFoldDB" id="A0A6G7Y817"/>
<evidence type="ECO:0000256" key="2">
    <source>
        <dbReference type="ARBA" id="ARBA00022605"/>
    </source>
</evidence>
<keyword evidence="4 9" id="KW-0808">Transferase</keyword>
<feature type="binding site" evidence="9">
    <location>
        <position position="83"/>
    </location>
    <ligand>
        <name>5-phospho-alpha-D-ribose 1-diphosphate</name>
        <dbReference type="ChEBI" id="CHEBI:58017"/>
    </ligand>
</feature>
<evidence type="ECO:0000256" key="7">
    <source>
        <dbReference type="ARBA" id="ARBA00052328"/>
    </source>
</evidence>
<keyword evidence="6 9" id="KW-0057">Aromatic amino acid biosynthesis</keyword>
<keyword evidence="13" id="KW-1185">Reference proteome</keyword>
<dbReference type="InterPro" id="IPR035902">
    <property type="entry name" value="Nuc_phospho_transferase"/>
</dbReference>